<feature type="compositionally biased region" description="Basic residues" evidence="1">
    <location>
        <begin position="1"/>
        <end position="12"/>
    </location>
</feature>
<evidence type="ECO:0000259" key="2">
    <source>
        <dbReference type="Pfam" id="PF14244"/>
    </source>
</evidence>
<evidence type="ECO:0000313" key="4">
    <source>
        <dbReference type="EMBL" id="CAA7025696.1"/>
    </source>
</evidence>
<dbReference type="EMBL" id="CACVBM020001032">
    <property type="protein sequence ID" value="CAA7025696.1"/>
    <property type="molecule type" value="Genomic_DNA"/>
</dbReference>
<dbReference type="Proteomes" id="UP000467841">
    <property type="component" value="Unassembled WGS sequence"/>
</dbReference>
<evidence type="ECO:0000256" key="1">
    <source>
        <dbReference type="SAM" id="MobiDB-lite"/>
    </source>
</evidence>
<gene>
    <name evidence="4" type="ORF">MERR_LOCUS12931</name>
</gene>
<evidence type="ECO:0000259" key="3">
    <source>
        <dbReference type="Pfam" id="PF22936"/>
    </source>
</evidence>
<reference evidence="4" key="1">
    <citation type="submission" date="2020-01" db="EMBL/GenBank/DDBJ databases">
        <authorList>
            <person name="Mishra B."/>
        </authorList>
    </citation>
    <scope>NUCLEOTIDE SEQUENCE [LARGE SCALE GENOMIC DNA]</scope>
</reference>
<comment type="caution">
    <text evidence="4">The sequence shown here is derived from an EMBL/GenBank/DDBJ whole genome shotgun (WGS) entry which is preliminary data.</text>
</comment>
<protein>
    <submittedName>
        <fullName evidence="4">Uncharacterized protein</fullName>
    </submittedName>
</protein>
<dbReference type="InterPro" id="IPR029472">
    <property type="entry name" value="Copia-like_N"/>
</dbReference>
<proteinExistence type="predicted"/>
<organism evidence="4 5">
    <name type="scientific">Microthlaspi erraticum</name>
    <dbReference type="NCBI Taxonomy" id="1685480"/>
    <lineage>
        <taxon>Eukaryota</taxon>
        <taxon>Viridiplantae</taxon>
        <taxon>Streptophyta</taxon>
        <taxon>Embryophyta</taxon>
        <taxon>Tracheophyta</taxon>
        <taxon>Spermatophyta</taxon>
        <taxon>Magnoliopsida</taxon>
        <taxon>eudicotyledons</taxon>
        <taxon>Gunneridae</taxon>
        <taxon>Pentapetalae</taxon>
        <taxon>rosids</taxon>
        <taxon>malvids</taxon>
        <taxon>Brassicales</taxon>
        <taxon>Brassicaceae</taxon>
        <taxon>Coluteocarpeae</taxon>
        <taxon>Microthlaspi</taxon>
    </lineage>
</organism>
<dbReference type="AlphaFoldDB" id="A0A6D2I7D8"/>
<evidence type="ECO:0000313" key="5">
    <source>
        <dbReference type="Proteomes" id="UP000467841"/>
    </source>
</evidence>
<feature type="domain" description="Retrotransposon Copia-like N-terminal" evidence="2">
    <location>
        <begin position="59"/>
        <end position="102"/>
    </location>
</feature>
<dbReference type="PANTHER" id="PTHR37610:SF97">
    <property type="entry name" value="RETROTRANSPOSON GAG DOMAIN-CONTAINING PROTEIN"/>
    <property type="match status" value="1"/>
</dbReference>
<dbReference type="PANTHER" id="PTHR37610">
    <property type="entry name" value="CCHC-TYPE DOMAIN-CONTAINING PROTEIN"/>
    <property type="match status" value="1"/>
</dbReference>
<name>A0A6D2I7D8_9BRAS</name>
<accession>A0A6D2I7D8</accession>
<dbReference type="Pfam" id="PF14244">
    <property type="entry name" value="Retrotran_gag_3"/>
    <property type="match status" value="1"/>
</dbReference>
<feature type="domain" description="Retrovirus-related Pol polyprotein from transposon TNT 1-94-like beta-barrel" evidence="3">
    <location>
        <begin position="371"/>
        <end position="442"/>
    </location>
</feature>
<keyword evidence="5" id="KW-1185">Reference proteome</keyword>
<feature type="region of interest" description="Disordered" evidence="1">
    <location>
        <begin position="1"/>
        <end position="37"/>
    </location>
</feature>
<dbReference type="OrthoDB" id="7920740at2759"/>
<sequence>MVVGRKVIRRGSRTSAPARRSSIPEDSPPNSPQRTPILPDLFTESIDSIHSPFHLTSGDNPGISLISEVLDGSNFDNWRIALTIALEAKNKIAFVDGSLSRPIETHRHYRIWCRCNSMVKSWLLNSVSKQIYKSILRFNDASEIWKDLFTRSSYLLHQIEDALDELDGADCVTTCGNCDCCKSTSKKSVHAKDHSQCSFNPVPNASAFNVTVSDSSPSVNAASAPYRNNPNRPICSHCGYNGHTVETCYKIHGYPIGFKHKSKQQSDKQGFSASKPQNNQNKPVVAQLAMSPAGSNDNNLPEIINTLSKDQIQGVIAYFNSQLQVSPQPVAASPSSGGTITSLPGMAFSSSTLCFVGALGAIGSALSSQSWIIDSGATHHVCHDKTLFMNLSDSLNRAVTLPTGIGVKIAGIGTVKLNEALVLKNVLYIPDFRLNLLSISFLLRFAFESPFENPYHLLRDLASLIPLRSFFSIGLDLDPKAHNFYSESSFENLFVSFKFLELEDDDLEATQLDVNRSRKPFPLQIAWTFFSICTGFICFQEFQDGVRASYAKGRIKNERIFKLFNVKSNLCNESDSKKK</sequence>
<dbReference type="Pfam" id="PF22936">
    <property type="entry name" value="Pol_BBD"/>
    <property type="match status" value="1"/>
</dbReference>
<dbReference type="InterPro" id="IPR054722">
    <property type="entry name" value="PolX-like_BBD"/>
</dbReference>